<organism evidence="1 2">
    <name type="scientific">Hymenobacter tibetensis</name>
    <dbReference type="NCBI Taxonomy" id="497967"/>
    <lineage>
        <taxon>Bacteria</taxon>
        <taxon>Pseudomonadati</taxon>
        <taxon>Bacteroidota</taxon>
        <taxon>Cytophagia</taxon>
        <taxon>Cytophagales</taxon>
        <taxon>Hymenobacteraceae</taxon>
        <taxon>Hymenobacter</taxon>
    </lineage>
</organism>
<evidence type="ECO:0008006" key="3">
    <source>
        <dbReference type="Google" id="ProtNLM"/>
    </source>
</evidence>
<gene>
    <name evidence="1" type="ORF">MTX78_11035</name>
</gene>
<accession>A0ABY4D404</accession>
<reference evidence="1 2" key="1">
    <citation type="submission" date="2022-03" db="EMBL/GenBank/DDBJ databases">
        <title>Hymenobactersp. isolated from the air.</title>
        <authorList>
            <person name="Won M."/>
            <person name="Kwon S.-W."/>
        </authorList>
    </citation>
    <scope>NUCLEOTIDE SEQUENCE [LARGE SCALE GENOMIC DNA]</scope>
    <source>
        <strain evidence="1 2">KACC 21982</strain>
    </source>
</reference>
<dbReference type="EMBL" id="CP094669">
    <property type="protein sequence ID" value="UOG77113.1"/>
    <property type="molecule type" value="Genomic_DNA"/>
</dbReference>
<evidence type="ECO:0000313" key="2">
    <source>
        <dbReference type="Proteomes" id="UP000831113"/>
    </source>
</evidence>
<evidence type="ECO:0000313" key="1">
    <source>
        <dbReference type="EMBL" id="UOG77113.1"/>
    </source>
</evidence>
<protein>
    <recommendedName>
        <fullName evidence="3">STAS/SEC14 domain-containing protein</fullName>
    </recommendedName>
</protein>
<dbReference type="RefSeq" id="WP_243802611.1">
    <property type="nucleotide sequence ID" value="NZ_CP094669.1"/>
</dbReference>
<name>A0ABY4D404_9BACT</name>
<keyword evidence="2" id="KW-1185">Reference proteome</keyword>
<proteinExistence type="predicted"/>
<sequence>MLVWLVSWFLKGLPLGYHTSLFSAPPLTYLHLIFRQIPDFCLQYDEELGVLRLEWVAGPDTSRLRTSAEELLLLLQTLAVRHLLLDMDSVPDLPVADQEWLGRQWMPGLVALPLERLVLVIDIGRVHNQLAIDALHDLVQPAIRFDSQYFSDPESAMDWLTDGSDRLPALEAEWATQHGRAPDLVQE</sequence>
<dbReference type="Proteomes" id="UP000831113">
    <property type="component" value="Chromosome"/>
</dbReference>